<reference evidence="2" key="2">
    <citation type="submission" date="2020-01" db="EMBL/GenBank/DDBJ databases">
        <authorList>
            <person name="Korhonen P.K.K."/>
            <person name="Guangxu M.G."/>
            <person name="Wang T.W."/>
            <person name="Stroehlein A.J.S."/>
            <person name="Young N.D."/>
            <person name="Ang C.-S.A."/>
            <person name="Fernando D.W.F."/>
            <person name="Lu H.L."/>
            <person name="Taylor S.T."/>
            <person name="Ehtesham M.E.M."/>
            <person name="Najaraj S.H.N."/>
            <person name="Harsha G.H.G."/>
            <person name="Madugundu A.M."/>
            <person name="Renuse S.R."/>
            <person name="Holt D.H."/>
            <person name="Pandey A.P."/>
            <person name="Papenfuss A.P."/>
            <person name="Gasser R.B.G."/>
            <person name="Fischer K.F."/>
        </authorList>
    </citation>
    <scope>NUCLEOTIDE SEQUENCE</scope>
    <source>
        <strain evidence="2">SSS_KF_BRIS2020</strain>
    </source>
</reference>
<evidence type="ECO:0000256" key="1">
    <source>
        <dbReference type="SAM" id="MobiDB-lite"/>
    </source>
</evidence>
<dbReference type="AlphaFoldDB" id="A0A834RG39"/>
<reference evidence="3" key="3">
    <citation type="submission" date="2022-06" db="UniProtKB">
        <authorList>
            <consortium name="EnsemblMetazoa"/>
        </authorList>
    </citation>
    <scope>IDENTIFICATION</scope>
</reference>
<gene>
    <name evidence="2" type="ORF">SSS_8512</name>
</gene>
<proteinExistence type="predicted"/>
<name>A0A834RG39_SARSC</name>
<reference evidence="4" key="1">
    <citation type="journal article" date="2020" name="PLoS Negl. Trop. Dis.">
        <title>High-quality nuclear genome for Sarcoptes scabiei-A critical resource for a neglected parasite.</title>
        <authorList>
            <person name="Korhonen P.K."/>
            <person name="Gasser R.B."/>
            <person name="Ma G."/>
            <person name="Wang T."/>
            <person name="Stroehlein A.J."/>
            <person name="Young N.D."/>
            <person name="Ang C.S."/>
            <person name="Fernando D.D."/>
            <person name="Lu H.C."/>
            <person name="Taylor S."/>
            <person name="Reynolds S.L."/>
            <person name="Mofiz E."/>
            <person name="Najaraj S.H."/>
            <person name="Gowda H."/>
            <person name="Madugundu A."/>
            <person name="Renuse S."/>
            <person name="Holt D."/>
            <person name="Pandey A."/>
            <person name="Papenfuss A.T."/>
            <person name="Fischer K."/>
        </authorList>
    </citation>
    <scope>NUCLEOTIDE SEQUENCE [LARGE SCALE GENOMIC DNA]</scope>
</reference>
<feature type="region of interest" description="Disordered" evidence="1">
    <location>
        <begin position="19"/>
        <end position="49"/>
    </location>
</feature>
<evidence type="ECO:0000313" key="4">
    <source>
        <dbReference type="Proteomes" id="UP000070412"/>
    </source>
</evidence>
<accession>A0A834RG39</accession>
<organism evidence="2">
    <name type="scientific">Sarcoptes scabiei</name>
    <name type="common">Itch mite</name>
    <name type="synonym">Acarus scabiei</name>
    <dbReference type="NCBI Taxonomy" id="52283"/>
    <lineage>
        <taxon>Eukaryota</taxon>
        <taxon>Metazoa</taxon>
        <taxon>Ecdysozoa</taxon>
        <taxon>Arthropoda</taxon>
        <taxon>Chelicerata</taxon>
        <taxon>Arachnida</taxon>
        <taxon>Acari</taxon>
        <taxon>Acariformes</taxon>
        <taxon>Sarcoptiformes</taxon>
        <taxon>Astigmata</taxon>
        <taxon>Psoroptidia</taxon>
        <taxon>Sarcoptoidea</taxon>
        <taxon>Sarcoptidae</taxon>
        <taxon>Sarcoptinae</taxon>
        <taxon>Sarcoptes</taxon>
    </lineage>
</organism>
<evidence type="ECO:0000313" key="2">
    <source>
        <dbReference type="EMBL" id="KAF7492728.1"/>
    </source>
</evidence>
<protein>
    <submittedName>
        <fullName evidence="2 3">Uncharacterized protein</fullName>
    </submittedName>
</protein>
<dbReference type="EMBL" id="WVUK01000056">
    <property type="protein sequence ID" value="KAF7492728.1"/>
    <property type="molecule type" value="Genomic_DNA"/>
</dbReference>
<sequence>MVVSDSIGLRQSFEFDKIEHNDDNTDDEYDNEDGGKKQRSKTFTVSSSSPKKLRSSKLLYKSNKFDEIRRIVSEKLAFKVQPSLSITANYASSLQSENFCHNQEPRLEVRDNFEPKNLMISRKQNFRDKFSKIEQFLLAKQDKINSNRPNQEDGKIFAQTAGNIPDVGKRSERNFADLNLSNDESEIKSESVKIDADRNLQQIHNHNYQQLQNQIEFSTNESIRSKTEIDFKRDRTQETLRNLCSLLQEKQLDQKNLSNVLKNFYESNLYKTSRKFLLKYLPIIIETHKILKILESEQSVIERVIRVFTLRTSSLLHRILSASDNDEDLCDGPQWDQDNLLVRQIKDQFDRRNHSAHSMINDVRGCIFESTSSSDRRPSKKLCLAIKNVTLKLSDRNRNWLDRFKKDDHDCYLFVLIEFGIRILTTSVITIKSREIHSDSLITIDINETFTDLPNECFDITVKFYFMFHPNFNNYHHNHLGIVNRLRILNNFKHRFRQRNCHSSMPIRFSSLAEQKTNYLQQHHHPRQSLLSKFLKRFQLRSIRSQSKLNQSTSTSSLTSLSSTSASIAKILSLGKQLHRDVSLDPSLPSVSYGQCQCCNYKYRKPFNDSNFSTILKHSDHQRAKNDLIRSKSRTSNSLASNFSLLGQTHLTNHNQSSSAKSTRLEDFNYFTIFDDEIYFDSEVTYDI</sequence>
<dbReference type="Proteomes" id="UP000070412">
    <property type="component" value="Unassembled WGS sequence"/>
</dbReference>
<keyword evidence="4" id="KW-1185">Reference proteome</keyword>
<dbReference type="EnsemblMetazoa" id="SSS_8512s_mrna">
    <property type="protein sequence ID" value="KAF7492728.1"/>
    <property type="gene ID" value="SSS_8512"/>
</dbReference>
<evidence type="ECO:0000313" key="3">
    <source>
        <dbReference type="EnsemblMetazoa" id="KAF7492728.1"/>
    </source>
</evidence>